<evidence type="ECO:0000256" key="5">
    <source>
        <dbReference type="ARBA" id="ARBA00023136"/>
    </source>
</evidence>
<name>A0A250XEV4_9CHLO</name>
<evidence type="ECO:0000313" key="8">
    <source>
        <dbReference type="EMBL" id="GAX81608.1"/>
    </source>
</evidence>
<sequence>MLTHTSKNLKPRSCAYRERYRRFSHHHLNAFTSVPDSCKTPRNTQFIECPVTSQQLYEHDECRRALIQADPADELHCHEEASDSPNRPLGNSLVRSRLMTPGTVARSTLKLLMMLVFMCTLGASISNDAALAASTTSTSNPVSGLLSFILHLDKHMSAMIQQHGQAVYAILFAIVFCETGLVLTPFLPGDSLLFAAGAFAGMGQLQVGTLMVVFITAAILGDAVNYAIGSNLGRWAIDKGFIKQEYITKTEKFYAKYGGKTVVLARFVPIIRTFAPFVAGVGSMVYSKFALYNVLGALVWAVLFVVGGFFFGNLPFVQKNFTAVVLGIVVVSVVPVILEIVAAQKEQQQQQQQQK</sequence>
<dbReference type="InterPro" id="IPR032816">
    <property type="entry name" value="VTT_dom"/>
</dbReference>
<evidence type="ECO:0000313" key="9">
    <source>
        <dbReference type="Proteomes" id="UP000232323"/>
    </source>
</evidence>
<dbReference type="STRING" id="1157962.A0A250XEV4"/>
<evidence type="ECO:0000256" key="6">
    <source>
        <dbReference type="SAM" id="Phobius"/>
    </source>
</evidence>
<keyword evidence="9" id="KW-1185">Reference proteome</keyword>
<feature type="transmembrane region" description="Helical" evidence="6">
    <location>
        <begin position="207"/>
        <end position="228"/>
    </location>
</feature>
<dbReference type="Proteomes" id="UP000232323">
    <property type="component" value="Unassembled WGS sequence"/>
</dbReference>
<keyword evidence="4 6" id="KW-1133">Transmembrane helix</keyword>
<gene>
    <name evidence="8" type="ORF">CEUSTIGMA_g9036.t1</name>
</gene>
<dbReference type="AlphaFoldDB" id="A0A250XEV4"/>
<feature type="transmembrane region" description="Helical" evidence="6">
    <location>
        <begin position="289"/>
        <end position="311"/>
    </location>
</feature>
<evidence type="ECO:0000256" key="2">
    <source>
        <dbReference type="ARBA" id="ARBA00022475"/>
    </source>
</evidence>
<reference evidence="8 9" key="1">
    <citation type="submission" date="2017-08" db="EMBL/GenBank/DDBJ databases">
        <title>Acidophilic green algal genome provides insights into adaptation to an acidic environment.</title>
        <authorList>
            <person name="Hirooka S."/>
            <person name="Hirose Y."/>
            <person name="Kanesaki Y."/>
            <person name="Higuchi S."/>
            <person name="Fujiwara T."/>
            <person name="Onuma R."/>
            <person name="Era A."/>
            <person name="Ohbayashi R."/>
            <person name="Uzuka A."/>
            <person name="Nozaki H."/>
            <person name="Yoshikawa H."/>
            <person name="Miyagishima S.Y."/>
        </authorList>
    </citation>
    <scope>NUCLEOTIDE SEQUENCE [LARGE SCALE GENOMIC DNA]</scope>
    <source>
        <strain evidence="8 9">NIES-2499</strain>
    </source>
</reference>
<dbReference type="GO" id="GO:0005886">
    <property type="term" value="C:plasma membrane"/>
    <property type="evidence" value="ECO:0007669"/>
    <property type="project" value="UniProtKB-SubCell"/>
</dbReference>
<organism evidence="8 9">
    <name type="scientific">Chlamydomonas eustigma</name>
    <dbReference type="NCBI Taxonomy" id="1157962"/>
    <lineage>
        <taxon>Eukaryota</taxon>
        <taxon>Viridiplantae</taxon>
        <taxon>Chlorophyta</taxon>
        <taxon>core chlorophytes</taxon>
        <taxon>Chlorophyceae</taxon>
        <taxon>CS clade</taxon>
        <taxon>Chlamydomonadales</taxon>
        <taxon>Chlamydomonadaceae</taxon>
        <taxon>Chlamydomonas</taxon>
    </lineage>
</organism>
<feature type="transmembrane region" description="Helical" evidence="6">
    <location>
        <begin position="107"/>
        <end position="125"/>
    </location>
</feature>
<evidence type="ECO:0000256" key="1">
    <source>
        <dbReference type="ARBA" id="ARBA00004651"/>
    </source>
</evidence>
<comment type="subcellular location">
    <subcellularLocation>
        <location evidence="1">Cell membrane</location>
        <topology evidence="1">Multi-pass membrane protein</topology>
    </subcellularLocation>
</comment>
<accession>A0A250XEV4</accession>
<feature type="transmembrane region" description="Helical" evidence="6">
    <location>
        <begin position="323"/>
        <end position="343"/>
    </location>
</feature>
<keyword evidence="5 6" id="KW-0472">Membrane</keyword>
<dbReference type="OrthoDB" id="10267664at2759"/>
<dbReference type="Pfam" id="PF09335">
    <property type="entry name" value="VTT_dom"/>
    <property type="match status" value="1"/>
</dbReference>
<feature type="domain" description="VTT" evidence="7">
    <location>
        <begin position="187"/>
        <end position="308"/>
    </location>
</feature>
<dbReference type="EMBL" id="BEGY01000067">
    <property type="protein sequence ID" value="GAX81608.1"/>
    <property type="molecule type" value="Genomic_DNA"/>
</dbReference>
<dbReference type="InterPro" id="IPR032818">
    <property type="entry name" value="DedA-like"/>
</dbReference>
<dbReference type="NCBIfam" id="NF008102">
    <property type="entry name" value="PRK10847.1"/>
    <property type="match status" value="1"/>
</dbReference>
<evidence type="ECO:0000259" key="7">
    <source>
        <dbReference type="Pfam" id="PF09335"/>
    </source>
</evidence>
<feature type="transmembrane region" description="Helical" evidence="6">
    <location>
        <begin position="165"/>
        <end position="187"/>
    </location>
</feature>
<comment type="caution">
    <text evidence="8">The sequence shown here is derived from an EMBL/GenBank/DDBJ whole genome shotgun (WGS) entry which is preliminary data.</text>
</comment>
<dbReference type="PANTHER" id="PTHR30353">
    <property type="entry name" value="INNER MEMBRANE PROTEIN DEDA-RELATED"/>
    <property type="match status" value="1"/>
</dbReference>
<feature type="transmembrane region" description="Helical" evidence="6">
    <location>
        <begin position="131"/>
        <end position="153"/>
    </location>
</feature>
<dbReference type="PANTHER" id="PTHR30353:SF0">
    <property type="entry name" value="TRANSMEMBRANE PROTEIN"/>
    <property type="match status" value="1"/>
</dbReference>
<evidence type="ECO:0000256" key="3">
    <source>
        <dbReference type="ARBA" id="ARBA00022692"/>
    </source>
</evidence>
<keyword evidence="3 6" id="KW-0812">Transmembrane</keyword>
<evidence type="ECO:0000256" key="4">
    <source>
        <dbReference type="ARBA" id="ARBA00022989"/>
    </source>
</evidence>
<dbReference type="InterPro" id="IPR058127">
    <property type="entry name" value="DedA"/>
</dbReference>
<protein>
    <recommendedName>
        <fullName evidence="7">VTT domain-containing protein</fullName>
    </recommendedName>
</protein>
<proteinExistence type="predicted"/>
<keyword evidence="2" id="KW-1003">Cell membrane</keyword>